<dbReference type="Proteomes" id="UP000316921">
    <property type="component" value="Chromosome"/>
</dbReference>
<accession>A0A518BIW9</accession>
<keyword evidence="2" id="KW-1185">Reference proteome</keyword>
<dbReference type="EMBL" id="CP036287">
    <property type="protein sequence ID" value="QDU66927.1"/>
    <property type="molecule type" value="Genomic_DNA"/>
</dbReference>
<protein>
    <submittedName>
        <fullName evidence="1">Uncharacterized protein</fullName>
    </submittedName>
</protein>
<sequence length="208" mass="23010">MLETPAVDQRTARDFLSGRSDGEAYIAELERNGIDVDGLPALEPIDAVLPELADRSRRSEERIDGFIDDIVNWTEGASVEQLARDLLLNLRGKEIPLPEFEAAAEVYNDELRGAARAEAVASNAAIDVAMSGGDYVLSPYLHLPGAVEAHSTNRGGRIFHTRSSQLRGWVMTVALDSERYGFFKEATERRAEASDARFHGMQDFIDSW</sequence>
<organism evidence="1 2">
    <name type="scientific">Engelhardtia mirabilis</name>
    <dbReference type="NCBI Taxonomy" id="2528011"/>
    <lineage>
        <taxon>Bacteria</taxon>
        <taxon>Pseudomonadati</taxon>
        <taxon>Planctomycetota</taxon>
        <taxon>Planctomycetia</taxon>
        <taxon>Planctomycetia incertae sedis</taxon>
        <taxon>Engelhardtia</taxon>
    </lineage>
</organism>
<evidence type="ECO:0000313" key="1">
    <source>
        <dbReference type="EMBL" id="QDU66927.1"/>
    </source>
</evidence>
<name>A0A518BIW9_9BACT</name>
<dbReference type="KEGG" id="pbap:Pla133_20030"/>
<reference evidence="1 2" key="1">
    <citation type="submission" date="2019-02" db="EMBL/GenBank/DDBJ databases">
        <title>Deep-cultivation of Planctomycetes and their phenomic and genomic characterization uncovers novel biology.</title>
        <authorList>
            <person name="Wiegand S."/>
            <person name="Jogler M."/>
            <person name="Boedeker C."/>
            <person name="Pinto D."/>
            <person name="Vollmers J."/>
            <person name="Rivas-Marin E."/>
            <person name="Kohn T."/>
            <person name="Peeters S.H."/>
            <person name="Heuer A."/>
            <person name="Rast P."/>
            <person name="Oberbeckmann S."/>
            <person name="Bunk B."/>
            <person name="Jeske O."/>
            <person name="Meyerdierks A."/>
            <person name="Storesund J.E."/>
            <person name="Kallscheuer N."/>
            <person name="Luecker S."/>
            <person name="Lage O.M."/>
            <person name="Pohl T."/>
            <person name="Merkel B.J."/>
            <person name="Hornburger P."/>
            <person name="Mueller R.-W."/>
            <person name="Bruemmer F."/>
            <person name="Labrenz M."/>
            <person name="Spormann A.M."/>
            <person name="Op den Camp H."/>
            <person name="Overmann J."/>
            <person name="Amann R."/>
            <person name="Jetten M.S.M."/>
            <person name="Mascher T."/>
            <person name="Medema M.H."/>
            <person name="Devos D.P."/>
            <person name="Kaster A.-K."/>
            <person name="Ovreas L."/>
            <person name="Rohde M."/>
            <person name="Galperin M.Y."/>
            <person name="Jogler C."/>
        </authorList>
    </citation>
    <scope>NUCLEOTIDE SEQUENCE [LARGE SCALE GENOMIC DNA]</scope>
    <source>
        <strain evidence="1 2">Pla133</strain>
    </source>
</reference>
<gene>
    <name evidence="1" type="ORF">Pla133_20030</name>
</gene>
<evidence type="ECO:0000313" key="2">
    <source>
        <dbReference type="Proteomes" id="UP000316921"/>
    </source>
</evidence>
<dbReference type="AlphaFoldDB" id="A0A518BIW9"/>
<proteinExistence type="predicted"/>